<feature type="compositionally biased region" description="Gly residues" evidence="1">
    <location>
        <begin position="86"/>
        <end position="111"/>
    </location>
</feature>
<reference evidence="5" key="1">
    <citation type="submission" date="2021-01" db="EMBL/GenBank/DDBJ databases">
        <title>Caligus Genome Assembly.</title>
        <authorList>
            <person name="Gallardo-Escarate C."/>
        </authorList>
    </citation>
    <scope>NUCLEOTIDE SEQUENCE [LARGE SCALE GENOMIC DNA]</scope>
</reference>
<evidence type="ECO:0000256" key="2">
    <source>
        <dbReference type="SAM" id="SignalP"/>
    </source>
</evidence>
<dbReference type="EMBL" id="CP045890">
    <property type="protein sequence ID" value="QQP56600.1"/>
    <property type="molecule type" value="Genomic_DNA"/>
</dbReference>
<feature type="chain" id="PRO_5031514422" evidence="2">
    <location>
        <begin position="24"/>
        <end position="111"/>
    </location>
</feature>
<dbReference type="InterPro" id="IPR046361">
    <property type="entry name" value="EXOC6/Sec15_C"/>
</dbReference>
<sequence>MCFSDLRQLLSLFVSWDWTVYLADYGTGNEKAKYLRVKPKHALIIFDKLKEGEKKSSFSISMMNKKDRDKKKLMDTIYKQLKALSGEGGSGTGSSSSGGGGGGGLISGGGI</sequence>
<proteinExistence type="predicted"/>
<dbReference type="InterPro" id="IPR007225">
    <property type="entry name" value="EXOC6/Sec15"/>
</dbReference>
<accession>A0A7T8QVG7</accession>
<evidence type="ECO:0000256" key="1">
    <source>
        <dbReference type="SAM" id="MobiDB-lite"/>
    </source>
</evidence>
<evidence type="ECO:0000313" key="4">
    <source>
        <dbReference type="EMBL" id="QQP56600.1"/>
    </source>
</evidence>
<organism evidence="4 5">
    <name type="scientific">Caligus rogercresseyi</name>
    <name type="common">Sea louse</name>
    <dbReference type="NCBI Taxonomy" id="217165"/>
    <lineage>
        <taxon>Eukaryota</taxon>
        <taxon>Metazoa</taxon>
        <taxon>Ecdysozoa</taxon>
        <taxon>Arthropoda</taxon>
        <taxon>Crustacea</taxon>
        <taxon>Multicrustacea</taxon>
        <taxon>Hexanauplia</taxon>
        <taxon>Copepoda</taxon>
        <taxon>Siphonostomatoida</taxon>
        <taxon>Caligidae</taxon>
        <taxon>Caligus</taxon>
    </lineage>
</organism>
<keyword evidence="5" id="KW-1185">Reference proteome</keyword>
<gene>
    <name evidence="4" type="ORF">FKW44_001312</name>
</gene>
<evidence type="ECO:0000313" key="5">
    <source>
        <dbReference type="Proteomes" id="UP000595437"/>
    </source>
</evidence>
<protein>
    <submittedName>
        <fullName evidence="4">Exocyst complex component</fullName>
    </submittedName>
</protein>
<feature type="signal peptide" evidence="2">
    <location>
        <begin position="1"/>
        <end position="23"/>
    </location>
</feature>
<dbReference type="GO" id="GO:0000145">
    <property type="term" value="C:exocyst"/>
    <property type="evidence" value="ECO:0007669"/>
    <property type="project" value="TreeGrafter"/>
</dbReference>
<evidence type="ECO:0000259" key="3">
    <source>
        <dbReference type="Pfam" id="PF04091"/>
    </source>
</evidence>
<dbReference type="GO" id="GO:0090522">
    <property type="term" value="P:vesicle tethering involved in exocytosis"/>
    <property type="evidence" value="ECO:0007669"/>
    <property type="project" value="InterPro"/>
</dbReference>
<keyword evidence="2" id="KW-0732">Signal</keyword>
<dbReference type="PANTHER" id="PTHR12702:SF0">
    <property type="entry name" value="EXOCYST COMPLEX COMPONENT 6"/>
    <property type="match status" value="1"/>
</dbReference>
<dbReference type="PANTHER" id="PTHR12702">
    <property type="entry name" value="SEC15"/>
    <property type="match status" value="1"/>
</dbReference>
<dbReference type="GO" id="GO:0016020">
    <property type="term" value="C:membrane"/>
    <property type="evidence" value="ECO:0007669"/>
    <property type="project" value="TreeGrafter"/>
</dbReference>
<dbReference type="Proteomes" id="UP000595437">
    <property type="component" value="Chromosome 1"/>
</dbReference>
<feature type="domain" description="Exocyst complex subunit EXOC6/Sec15 C-terminal" evidence="3">
    <location>
        <begin position="1"/>
        <end position="48"/>
    </location>
</feature>
<dbReference type="GO" id="GO:0006886">
    <property type="term" value="P:intracellular protein transport"/>
    <property type="evidence" value="ECO:0007669"/>
    <property type="project" value="InterPro"/>
</dbReference>
<name>A0A7T8QVG7_CALRO</name>
<dbReference type="Pfam" id="PF04091">
    <property type="entry name" value="Sec15_C"/>
    <property type="match status" value="1"/>
</dbReference>
<dbReference type="AlphaFoldDB" id="A0A7T8QVG7"/>
<feature type="region of interest" description="Disordered" evidence="1">
    <location>
        <begin position="84"/>
        <end position="111"/>
    </location>
</feature>
<dbReference type="GO" id="GO:0006893">
    <property type="term" value="P:Golgi to plasma membrane transport"/>
    <property type="evidence" value="ECO:0007669"/>
    <property type="project" value="TreeGrafter"/>
</dbReference>
<dbReference type="OrthoDB" id="10267033at2759"/>